<sequence>MAQISLWLAALARLARHRWRGRSVHRALPPDALQRITARIAASERRHTGQIRICVEGGLPWSYIARHASARDRAVMMFSKLRVWDTEHNNGVLIYLLIAERSIDIVADRGLHAHVGSGEWRQLVSGMASAFRAERFEEGLTVAVDAVGALLERHFPATEDAPRTNELPDAPHVL</sequence>
<dbReference type="InterPro" id="IPR007621">
    <property type="entry name" value="TPM_dom"/>
</dbReference>
<organism evidence="2 3">
    <name type="scientific">Acidovorax delafieldii 2AN</name>
    <dbReference type="NCBI Taxonomy" id="573060"/>
    <lineage>
        <taxon>Bacteria</taxon>
        <taxon>Pseudomonadati</taxon>
        <taxon>Pseudomonadota</taxon>
        <taxon>Betaproteobacteria</taxon>
        <taxon>Burkholderiales</taxon>
        <taxon>Comamonadaceae</taxon>
        <taxon>Acidovorax</taxon>
    </lineage>
</organism>
<dbReference type="RefSeq" id="WP_005796720.1">
    <property type="nucleotide sequence ID" value="NZ_ACQT01000074.1"/>
</dbReference>
<dbReference type="PANTHER" id="PTHR30373:SF8">
    <property type="entry name" value="BLL7265 PROTEIN"/>
    <property type="match status" value="1"/>
</dbReference>
<dbReference type="Pfam" id="PF04536">
    <property type="entry name" value="TPM_phosphatase"/>
    <property type="match status" value="1"/>
</dbReference>
<accession>C5T5Y8</accession>
<dbReference type="PATRIC" id="fig|573060.9.peg.2787"/>
<keyword evidence="3" id="KW-1185">Reference proteome</keyword>
<dbReference type="EMBL" id="ACQT01000074">
    <property type="protein sequence ID" value="EER60116.1"/>
    <property type="molecule type" value="Genomic_DNA"/>
</dbReference>
<dbReference type="PANTHER" id="PTHR30373">
    <property type="entry name" value="UPF0603 PROTEIN YGCG"/>
    <property type="match status" value="1"/>
</dbReference>
<protein>
    <recommendedName>
        <fullName evidence="1">TPM domain-containing protein</fullName>
    </recommendedName>
</protein>
<evidence type="ECO:0000313" key="2">
    <source>
        <dbReference type="EMBL" id="EER60116.1"/>
    </source>
</evidence>
<dbReference type="Proteomes" id="UP000003856">
    <property type="component" value="Unassembled WGS sequence"/>
</dbReference>
<comment type="caution">
    <text evidence="2">The sequence shown here is derived from an EMBL/GenBank/DDBJ whole genome shotgun (WGS) entry which is preliminary data.</text>
</comment>
<proteinExistence type="predicted"/>
<reference evidence="2 3" key="1">
    <citation type="submission" date="2009-05" db="EMBL/GenBank/DDBJ databases">
        <title>The draft genome of Acidovorax delafieldii 2AN.</title>
        <authorList>
            <consortium name="US DOE Joint Genome Institute (JGI-PGF)"/>
            <person name="Lucas S."/>
            <person name="Copeland A."/>
            <person name="Lapidus A."/>
            <person name="Glavina del Rio T."/>
            <person name="Tice H."/>
            <person name="Bruce D."/>
            <person name="Goodwin L."/>
            <person name="Pitluck S."/>
            <person name="Larimer F."/>
            <person name="Land M.L."/>
            <person name="Hauser L."/>
            <person name="Shelobolina E.S."/>
            <person name="Picardal F."/>
            <person name="Roden E."/>
            <person name="Emerson D."/>
        </authorList>
    </citation>
    <scope>NUCLEOTIDE SEQUENCE [LARGE SCALE GENOMIC DNA]</scope>
    <source>
        <strain evidence="2 3">2AN</strain>
    </source>
</reference>
<evidence type="ECO:0000313" key="3">
    <source>
        <dbReference type="Proteomes" id="UP000003856"/>
    </source>
</evidence>
<dbReference type="Gene3D" id="3.10.310.50">
    <property type="match status" value="1"/>
</dbReference>
<dbReference type="OrthoDB" id="5683663at2"/>
<gene>
    <name evidence="2" type="ORF">AcdelDRAFT_2318</name>
</gene>
<evidence type="ECO:0000259" key="1">
    <source>
        <dbReference type="Pfam" id="PF04536"/>
    </source>
</evidence>
<dbReference type="AlphaFoldDB" id="C5T5Y8"/>
<name>C5T5Y8_ACIDE</name>
<feature type="domain" description="TPM" evidence="1">
    <location>
        <begin position="28"/>
        <end position="149"/>
    </location>
</feature>